<dbReference type="Proteomes" id="UP000095544">
    <property type="component" value="Unassembled WGS sequence"/>
</dbReference>
<accession>A0A174F9J8</accession>
<reference evidence="2 3" key="1">
    <citation type="submission" date="2015-09" db="EMBL/GenBank/DDBJ databases">
        <authorList>
            <consortium name="Pathogen Informatics"/>
        </authorList>
    </citation>
    <scope>NUCLEOTIDE SEQUENCE [LARGE SCALE GENOMIC DNA]</scope>
    <source>
        <strain evidence="2 3">2789STDY5834876</strain>
    </source>
</reference>
<evidence type="ECO:0000313" key="2">
    <source>
        <dbReference type="EMBL" id="CUO46814.1"/>
    </source>
</evidence>
<dbReference type="STRING" id="39482.ERS852491_02304"/>
<dbReference type="EMBL" id="CYZU01000019">
    <property type="protein sequence ID" value="CUO46814.1"/>
    <property type="molecule type" value="Genomic_DNA"/>
</dbReference>
<gene>
    <name evidence="2" type="ORF">ERS852491_02304</name>
</gene>
<dbReference type="Gene3D" id="3.20.20.70">
    <property type="entry name" value="Aldolase class I"/>
    <property type="match status" value="1"/>
</dbReference>
<dbReference type="Pfam" id="PF00923">
    <property type="entry name" value="TAL_FSA"/>
    <property type="match status" value="1"/>
</dbReference>
<dbReference type="RefSeq" id="WP_050642065.1">
    <property type="nucleotide sequence ID" value="NZ_CABKUE010000009.1"/>
</dbReference>
<evidence type="ECO:0000313" key="3">
    <source>
        <dbReference type="Proteomes" id="UP000095544"/>
    </source>
</evidence>
<name>A0A174F9J8_9FIRM</name>
<keyword evidence="1" id="KW-0704">Schiff base</keyword>
<dbReference type="OrthoDB" id="3837796at2"/>
<organism evidence="2 3">
    <name type="scientific">Faecalicatena contorta</name>
    <dbReference type="NCBI Taxonomy" id="39482"/>
    <lineage>
        <taxon>Bacteria</taxon>
        <taxon>Bacillati</taxon>
        <taxon>Bacillota</taxon>
        <taxon>Clostridia</taxon>
        <taxon>Lachnospirales</taxon>
        <taxon>Lachnospiraceae</taxon>
        <taxon>Faecalicatena</taxon>
    </lineage>
</organism>
<dbReference type="SUPFAM" id="SSF51569">
    <property type="entry name" value="Aldolase"/>
    <property type="match status" value="1"/>
</dbReference>
<dbReference type="GO" id="GO:0005975">
    <property type="term" value="P:carbohydrate metabolic process"/>
    <property type="evidence" value="ECO:0007669"/>
    <property type="project" value="InterPro"/>
</dbReference>
<evidence type="ECO:0000256" key="1">
    <source>
        <dbReference type="ARBA" id="ARBA00023270"/>
    </source>
</evidence>
<dbReference type="AlphaFoldDB" id="A0A174F9J8"/>
<proteinExistence type="predicted"/>
<sequence>MQTVNYSLASLVGGEIQIVSNDEGYVRRALHQNISLEEYEFLLKRIRYIGVSDRFRDVIDLFKVPEGETPAGFKIEYNMKENQILEIDLVRNISYDKNGLRRPTKFIYSADTANPYEVEPIKHLIGNLTCNPGIIYDLFINNPQANVGHKFKTRNEVMSEIANILGPGCDISVEVNNPFADFEQILEEAEEFREMFSDYRMVLKIPHTGPVNADNVSELLAGDKKLSTRWNQAATKDYLYGHNLALKMKEHGFRVNYTLMFEPWQTGMALQAKPYFINSFVRQRFGVTTYINGLLNAYQTTYDDRFLQALRSFMIEWDFLSKNDQDADLRLVEKMARETVEYRKINEHEGFDGMDGVRHNLRMLRNSNLEDTRLIICSIEGSRMYPELDKLMTEDEFKDMTDRIVITTEPSYLAQNTSAPQIITYQRRFMNAANGEK</sequence>
<dbReference type="InterPro" id="IPR013785">
    <property type="entry name" value="Aldolase_TIM"/>
</dbReference>
<dbReference type="InterPro" id="IPR001585">
    <property type="entry name" value="TAL/FSA"/>
</dbReference>
<protein>
    <submittedName>
        <fullName evidence="2">Putative translaldolase</fullName>
    </submittedName>
</protein>